<dbReference type="RefSeq" id="WP_268114275.1">
    <property type="nucleotide sequence ID" value="NZ_CP113524.1"/>
</dbReference>
<evidence type="ECO:0000313" key="11">
    <source>
        <dbReference type="EMBL" id="WAJ22391.1"/>
    </source>
</evidence>
<dbReference type="InterPro" id="IPR051083">
    <property type="entry name" value="GrpII_Intron_Splice-Mob/Def"/>
</dbReference>
<evidence type="ECO:0000256" key="1">
    <source>
        <dbReference type="ARBA" id="ARBA00012493"/>
    </source>
</evidence>
<feature type="domain" description="Reverse transcriptase" evidence="10">
    <location>
        <begin position="35"/>
        <end position="246"/>
    </location>
</feature>
<evidence type="ECO:0000256" key="6">
    <source>
        <dbReference type="ARBA" id="ARBA00022918"/>
    </source>
</evidence>
<dbReference type="GO" id="GO:0003964">
    <property type="term" value="F:RNA-directed DNA polymerase activity"/>
    <property type="evidence" value="ECO:0007669"/>
    <property type="project" value="UniProtKB-KW"/>
</dbReference>
<dbReference type="InterPro" id="IPR000123">
    <property type="entry name" value="Reverse_transcriptase_msDNA"/>
</dbReference>
<evidence type="ECO:0000256" key="2">
    <source>
        <dbReference type="ARBA" id="ARBA00022679"/>
    </source>
</evidence>
<dbReference type="PROSITE" id="PS50878">
    <property type="entry name" value="RT_POL"/>
    <property type="match status" value="1"/>
</dbReference>
<dbReference type="Proteomes" id="UP001163115">
    <property type="component" value="Chromosome"/>
</dbReference>
<dbReference type="InterPro" id="IPR043502">
    <property type="entry name" value="DNA/RNA_pol_sf"/>
</dbReference>
<evidence type="ECO:0000313" key="12">
    <source>
        <dbReference type="Proteomes" id="UP001163115"/>
    </source>
</evidence>
<keyword evidence="4" id="KW-0479">Metal-binding</keyword>
<keyword evidence="7" id="KW-0051">Antiviral defense</keyword>
<dbReference type="Pfam" id="PF00078">
    <property type="entry name" value="RVT_1"/>
    <property type="match status" value="1"/>
</dbReference>
<proteinExistence type="inferred from homology"/>
<sequence>MYGTELWKYSTPEHCRDMLLSFKLLSEDWPDEKAIGCLYAISNHTERHYHTVLIPKSDGTKRKLLVPDDLLKMIQRNITKHVLSEFEVSSCAAAYRKGTSVLTNASVHTGKKLVLKMDIEDFFGSITFPMVLNSAFSGRYFPPSVGTMLTALCCYRDYLPQGAPSSPAISNLVMRPFDDYMKVWCKKRNISYTRYCDDMTFSGDFQPGPVIRKVSGFLNDMGFSLNQGKTRIISWGRRQTVTGIVVNRKPKVSPEYRRKLRQEVFYCLKYGAKSHIAVTGREEPDEERERRYLRSLLGKIQYLLYINPDDIWFAKAKGKIQSILET</sequence>
<evidence type="ECO:0000256" key="3">
    <source>
        <dbReference type="ARBA" id="ARBA00022695"/>
    </source>
</evidence>
<keyword evidence="5" id="KW-0460">Magnesium</keyword>
<dbReference type="EMBL" id="CP113524">
    <property type="protein sequence ID" value="WAJ22391.1"/>
    <property type="molecule type" value="Genomic_DNA"/>
</dbReference>
<evidence type="ECO:0000256" key="7">
    <source>
        <dbReference type="ARBA" id="ARBA00023118"/>
    </source>
</evidence>
<evidence type="ECO:0000256" key="4">
    <source>
        <dbReference type="ARBA" id="ARBA00022723"/>
    </source>
</evidence>
<keyword evidence="12" id="KW-1185">Reference proteome</keyword>
<accession>A0ABY7A776</accession>
<keyword evidence="3" id="KW-0548">Nucleotidyltransferase</keyword>
<keyword evidence="2" id="KW-0808">Transferase</keyword>
<dbReference type="PRINTS" id="PR00866">
    <property type="entry name" value="RNADNAPOLMS"/>
</dbReference>
<name>A0ABY7A776_9FIRM</name>
<dbReference type="PANTHER" id="PTHR34047">
    <property type="entry name" value="NUCLEAR INTRON MATURASE 1, MITOCHONDRIAL-RELATED"/>
    <property type="match status" value="1"/>
</dbReference>
<dbReference type="InterPro" id="IPR000477">
    <property type="entry name" value="RT_dom"/>
</dbReference>
<dbReference type="PANTHER" id="PTHR34047:SF7">
    <property type="entry name" value="RNA-DIRECTED DNA POLYMERASE"/>
    <property type="match status" value="1"/>
</dbReference>
<organism evidence="11 12">
    <name type="scientific">Lacrimispora xylanolytica</name>
    <dbReference type="NCBI Taxonomy" id="29375"/>
    <lineage>
        <taxon>Bacteria</taxon>
        <taxon>Bacillati</taxon>
        <taxon>Bacillota</taxon>
        <taxon>Clostridia</taxon>
        <taxon>Lachnospirales</taxon>
        <taxon>Lachnospiraceae</taxon>
        <taxon>Lacrimispora</taxon>
    </lineage>
</organism>
<evidence type="ECO:0000256" key="8">
    <source>
        <dbReference type="ARBA" id="ARBA00034120"/>
    </source>
</evidence>
<comment type="catalytic activity">
    <reaction evidence="9">
        <text>DNA(n) + a 2'-deoxyribonucleoside 5'-triphosphate = DNA(n+1) + diphosphate</text>
        <dbReference type="Rhea" id="RHEA:22508"/>
        <dbReference type="Rhea" id="RHEA-COMP:17339"/>
        <dbReference type="Rhea" id="RHEA-COMP:17340"/>
        <dbReference type="ChEBI" id="CHEBI:33019"/>
        <dbReference type="ChEBI" id="CHEBI:61560"/>
        <dbReference type="ChEBI" id="CHEBI:173112"/>
        <dbReference type="EC" id="2.7.7.49"/>
    </reaction>
</comment>
<comment type="similarity">
    <text evidence="8">Belongs to the bacterial reverse transcriptase family.</text>
</comment>
<gene>
    <name evidence="11" type="ORF">OW255_12470</name>
</gene>
<reference evidence="11" key="1">
    <citation type="submission" date="2022-11" db="EMBL/GenBank/DDBJ databases">
        <title>Lacrimispora xylanolytica sy1, complete genome.</title>
        <authorList>
            <person name="Choi S."/>
        </authorList>
    </citation>
    <scope>NUCLEOTIDE SEQUENCE</scope>
    <source>
        <strain evidence="11">Sy1</strain>
    </source>
</reference>
<keyword evidence="6 11" id="KW-0695">RNA-directed DNA polymerase</keyword>
<dbReference type="SUPFAM" id="SSF56672">
    <property type="entry name" value="DNA/RNA polymerases"/>
    <property type="match status" value="1"/>
</dbReference>
<evidence type="ECO:0000259" key="10">
    <source>
        <dbReference type="PROSITE" id="PS50878"/>
    </source>
</evidence>
<evidence type="ECO:0000256" key="9">
    <source>
        <dbReference type="ARBA" id="ARBA00048173"/>
    </source>
</evidence>
<dbReference type="CDD" id="cd03487">
    <property type="entry name" value="RT_Bac_retron_II"/>
    <property type="match status" value="1"/>
</dbReference>
<dbReference type="EC" id="2.7.7.49" evidence="1"/>
<protein>
    <recommendedName>
        <fullName evidence="1">RNA-directed DNA polymerase</fullName>
        <ecNumber evidence="1">2.7.7.49</ecNumber>
    </recommendedName>
</protein>
<evidence type="ECO:0000256" key="5">
    <source>
        <dbReference type="ARBA" id="ARBA00022842"/>
    </source>
</evidence>